<accession>A0A1A9VTI3</accession>
<sequence>MTEYWKLSYHKNLYYYYDSLLSLNFATILLLAMIVQLQWIHLIHFSCNPKKNLKQFQFISINERMFLVSTKFLSVVRVRYNCYSYSVLYDKGGENFVSPMLCNEN</sequence>
<keyword evidence="1" id="KW-0812">Transmembrane</keyword>
<evidence type="ECO:0000313" key="3">
    <source>
        <dbReference type="Proteomes" id="UP000078200"/>
    </source>
</evidence>
<keyword evidence="1" id="KW-0472">Membrane</keyword>
<reference evidence="2" key="1">
    <citation type="submission" date="2020-05" db="UniProtKB">
        <authorList>
            <consortium name="EnsemblMetazoa"/>
        </authorList>
    </citation>
    <scope>IDENTIFICATION</scope>
    <source>
        <strain evidence="2">TTRI</strain>
    </source>
</reference>
<dbReference type="Proteomes" id="UP000078200">
    <property type="component" value="Unassembled WGS sequence"/>
</dbReference>
<keyword evidence="3" id="KW-1185">Reference proteome</keyword>
<evidence type="ECO:0000256" key="1">
    <source>
        <dbReference type="SAM" id="Phobius"/>
    </source>
</evidence>
<dbReference type="AlphaFoldDB" id="A0A1A9VTI3"/>
<protein>
    <submittedName>
        <fullName evidence="2">Uncharacterized protein</fullName>
    </submittedName>
</protein>
<dbReference type="EnsemblMetazoa" id="GAUT047016-RA">
    <property type="protein sequence ID" value="GAUT047016-PA"/>
    <property type="gene ID" value="GAUT047016"/>
</dbReference>
<evidence type="ECO:0000313" key="2">
    <source>
        <dbReference type="EnsemblMetazoa" id="GAUT047016-PA"/>
    </source>
</evidence>
<organism evidence="2 3">
    <name type="scientific">Glossina austeni</name>
    <name type="common">Savannah tsetse fly</name>
    <dbReference type="NCBI Taxonomy" id="7395"/>
    <lineage>
        <taxon>Eukaryota</taxon>
        <taxon>Metazoa</taxon>
        <taxon>Ecdysozoa</taxon>
        <taxon>Arthropoda</taxon>
        <taxon>Hexapoda</taxon>
        <taxon>Insecta</taxon>
        <taxon>Pterygota</taxon>
        <taxon>Neoptera</taxon>
        <taxon>Endopterygota</taxon>
        <taxon>Diptera</taxon>
        <taxon>Brachycera</taxon>
        <taxon>Muscomorpha</taxon>
        <taxon>Hippoboscoidea</taxon>
        <taxon>Glossinidae</taxon>
        <taxon>Glossina</taxon>
    </lineage>
</organism>
<feature type="transmembrane region" description="Helical" evidence="1">
    <location>
        <begin position="20"/>
        <end position="45"/>
    </location>
</feature>
<name>A0A1A9VTI3_GLOAU</name>
<keyword evidence="1" id="KW-1133">Transmembrane helix</keyword>
<proteinExistence type="predicted"/>
<dbReference type="VEuPathDB" id="VectorBase:GAUT047016"/>